<keyword evidence="3" id="KW-0460">Magnesium</keyword>
<dbReference type="InterPro" id="IPR000086">
    <property type="entry name" value="NUDIX_hydrolase_dom"/>
</dbReference>
<dbReference type="AlphaFoldDB" id="A0A840CGS8"/>
<gene>
    <name evidence="5" type="ORF">GGR17_002527</name>
</gene>
<sequence>MNDLTEFETLGAVPAVPSYVAAIVIAEDAAGRVLMQLRDDISGIAAPGKWCLFGGAIEAGESLVQSAQREFAEETGVDLAPEELRPFVRIESSATEGGVLYVYRSLRVLRPEEVVLGEGAGFAFLTLAQVRAFDTVPAIRAVLERFGAGR</sequence>
<comment type="cofactor">
    <cofactor evidence="1">
        <name>Mg(2+)</name>
        <dbReference type="ChEBI" id="CHEBI:18420"/>
    </cofactor>
</comment>
<dbReference type="PROSITE" id="PS51462">
    <property type="entry name" value="NUDIX"/>
    <property type="match status" value="1"/>
</dbReference>
<evidence type="ECO:0000256" key="3">
    <source>
        <dbReference type="ARBA" id="ARBA00022842"/>
    </source>
</evidence>
<dbReference type="Pfam" id="PF00293">
    <property type="entry name" value="NUDIX"/>
    <property type="match status" value="1"/>
</dbReference>
<reference evidence="5" key="1">
    <citation type="submission" date="2020-08" db="EMBL/GenBank/DDBJ databases">
        <title>Genomic Encyclopedia of Type Strains, Phase IV (KMG-IV): sequencing the most valuable type-strain genomes for metagenomic binning, comparative biology and taxonomic classification.</title>
        <authorList>
            <person name="Goeker M."/>
        </authorList>
    </citation>
    <scope>NUCLEOTIDE SEQUENCE [LARGE SCALE GENOMIC DNA]</scope>
    <source>
        <strain evidence="5">DSM 105040</strain>
    </source>
</reference>
<protein>
    <submittedName>
        <fullName evidence="5">8-oxo-dGTP diphosphatase</fullName>
        <ecNumber evidence="5">3.6.1.55</ecNumber>
    </submittedName>
</protein>
<dbReference type="InterPro" id="IPR015797">
    <property type="entry name" value="NUDIX_hydrolase-like_dom_sf"/>
</dbReference>
<organism evidence="5 6">
    <name type="scientific">Actibacterium naphthalenivorans</name>
    <dbReference type="NCBI Taxonomy" id="1614693"/>
    <lineage>
        <taxon>Bacteria</taxon>
        <taxon>Pseudomonadati</taxon>
        <taxon>Pseudomonadota</taxon>
        <taxon>Alphaproteobacteria</taxon>
        <taxon>Rhodobacterales</taxon>
        <taxon>Roseobacteraceae</taxon>
        <taxon>Actibacterium</taxon>
    </lineage>
</organism>
<dbReference type="EC" id="3.6.1.55" evidence="5"/>
<proteinExistence type="predicted"/>
<keyword evidence="2 5" id="KW-0378">Hydrolase</keyword>
<evidence type="ECO:0000259" key="4">
    <source>
        <dbReference type="PROSITE" id="PS51462"/>
    </source>
</evidence>
<dbReference type="Gene3D" id="3.90.79.10">
    <property type="entry name" value="Nucleoside Triphosphate Pyrophosphohydrolase"/>
    <property type="match status" value="1"/>
</dbReference>
<dbReference type="Proteomes" id="UP000585681">
    <property type="component" value="Unassembled WGS sequence"/>
</dbReference>
<dbReference type="PANTHER" id="PTHR43046">
    <property type="entry name" value="GDP-MANNOSE MANNOSYL HYDROLASE"/>
    <property type="match status" value="1"/>
</dbReference>
<dbReference type="RefSeq" id="WP_054539865.1">
    <property type="nucleotide sequence ID" value="NZ_JACIEQ010000003.1"/>
</dbReference>
<comment type="caution">
    <text evidence="5">The sequence shown here is derived from an EMBL/GenBank/DDBJ whole genome shotgun (WGS) entry which is preliminary data.</text>
</comment>
<dbReference type="EMBL" id="JACIEQ010000003">
    <property type="protein sequence ID" value="MBB4022708.1"/>
    <property type="molecule type" value="Genomic_DNA"/>
</dbReference>
<feature type="domain" description="Nudix hydrolase" evidence="4">
    <location>
        <begin position="17"/>
        <end position="148"/>
    </location>
</feature>
<evidence type="ECO:0000256" key="2">
    <source>
        <dbReference type="ARBA" id="ARBA00022801"/>
    </source>
</evidence>
<dbReference type="PANTHER" id="PTHR43046:SF12">
    <property type="entry name" value="GDP-MANNOSE MANNOSYL HYDROLASE"/>
    <property type="match status" value="1"/>
</dbReference>
<keyword evidence="6" id="KW-1185">Reference proteome</keyword>
<accession>A0A840CGS8</accession>
<dbReference type="GO" id="GO:0035539">
    <property type="term" value="F:8-oxo-7,8-dihydrodeoxyguanosine triphosphate pyrophosphatase activity"/>
    <property type="evidence" value="ECO:0007669"/>
    <property type="project" value="UniProtKB-EC"/>
</dbReference>
<evidence type="ECO:0000313" key="6">
    <source>
        <dbReference type="Proteomes" id="UP000585681"/>
    </source>
</evidence>
<evidence type="ECO:0000313" key="5">
    <source>
        <dbReference type="EMBL" id="MBB4022708.1"/>
    </source>
</evidence>
<evidence type="ECO:0000256" key="1">
    <source>
        <dbReference type="ARBA" id="ARBA00001946"/>
    </source>
</evidence>
<dbReference type="SUPFAM" id="SSF55811">
    <property type="entry name" value="Nudix"/>
    <property type="match status" value="1"/>
</dbReference>
<name>A0A840CGS8_9RHOB</name>